<dbReference type="OrthoDB" id="3236652at2"/>
<sequence>MLIIDEFRSQLDFSLMLNVLAGQPFELPARYENRWAAYSEVWVVSNRRLEQQYKDVQREHPEDWDAFVKRFHTVERLDHNGVMEDVSDEYDLDHSARVRLGVSGATDLLAM</sequence>
<accession>A0A3Q8WUG7</accession>
<dbReference type="EMBL" id="CP034438">
    <property type="protein sequence ID" value="AZN30393.1"/>
    <property type="molecule type" value="Genomic_DNA"/>
</dbReference>
<dbReference type="RefSeq" id="WP_126041089.1">
    <property type="nucleotide sequence ID" value="NZ_CP034438.1"/>
</dbReference>
<protein>
    <submittedName>
        <fullName evidence="1">Uncharacterized protein</fullName>
    </submittedName>
</protein>
<evidence type="ECO:0000313" key="1">
    <source>
        <dbReference type="EMBL" id="AZN30393.1"/>
    </source>
</evidence>
<keyword evidence="2" id="KW-1185">Reference proteome</keyword>
<proteinExistence type="predicted"/>
<name>A0A3Q8WUG7_9ACTO</name>
<organism evidence="1 2">
    <name type="scientific">Flaviflexus salsibiostraticola</name>
    <dbReference type="NCBI Taxonomy" id="1282737"/>
    <lineage>
        <taxon>Bacteria</taxon>
        <taxon>Bacillati</taxon>
        <taxon>Actinomycetota</taxon>
        <taxon>Actinomycetes</taxon>
        <taxon>Actinomycetales</taxon>
        <taxon>Actinomycetaceae</taxon>
        <taxon>Flaviflexus</taxon>
    </lineage>
</organism>
<dbReference type="KEGG" id="fsl:EJO69_08810"/>
<gene>
    <name evidence="1" type="ORF">EJO69_08810</name>
</gene>
<reference evidence="1 2" key="1">
    <citation type="submission" date="2018-12" db="EMBL/GenBank/DDBJ databases">
        <title>Complete genome sequence of Flaviflexus salsibiostraticola KCTC 33148.</title>
        <authorList>
            <person name="Bae J.-W."/>
        </authorList>
    </citation>
    <scope>NUCLEOTIDE SEQUENCE [LARGE SCALE GENOMIC DNA]</scope>
    <source>
        <strain evidence="1 2">KCTC 33148</strain>
    </source>
</reference>
<dbReference type="AlphaFoldDB" id="A0A3Q8WUG7"/>
<evidence type="ECO:0000313" key="2">
    <source>
        <dbReference type="Proteomes" id="UP000270021"/>
    </source>
</evidence>
<dbReference type="Proteomes" id="UP000270021">
    <property type="component" value="Chromosome"/>
</dbReference>